<dbReference type="InterPro" id="IPR046941">
    <property type="entry name" value="KDM6_GATAL_sf"/>
</dbReference>
<name>A0A1I7TRL8_9PELO</name>
<dbReference type="InterPro" id="IPR003347">
    <property type="entry name" value="JmjC_dom"/>
</dbReference>
<dbReference type="eggNOG" id="KOG1246">
    <property type="taxonomic scope" value="Eukaryota"/>
</dbReference>
<feature type="compositionally biased region" description="Basic and acidic residues" evidence="5">
    <location>
        <begin position="267"/>
        <end position="288"/>
    </location>
</feature>
<proteinExistence type="inferred from homology"/>
<dbReference type="PANTHER" id="PTHR14017">
    <property type="entry name" value="LYSINE-SPECIFIC DEMETHYLASE"/>
    <property type="match status" value="1"/>
</dbReference>
<dbReference type="SMART" id="SM00558">
    <property type="entry name" value="JmjC"/>
    <property type="match status" value="1"/>
</dbReference>
<accession>A0A1I7TRL8</accession>
<evidence type="ECO:0000313" key="7">
    <source>
        <dbReference type="Proteomes" id="UP000095282"/>
    </source>
</evidence>
<dbReference type="WBParaSite" id="Csp11.Scaffold629.g11079.t3">
    <property type="protein sequence ID" value="Csp11.Scaffold629.g11079.t3"/>
    <property type="gene ID" value="Csp11.Scaffold629.g11079"/>
</dbReference>
<feature type="domain" description="JmjC" evidence="6">
    <location>
        <begin position="781"/>
        <end position="944"/>
    </location>
</feature>
<evidence type="ECO:0000256" key="5">
    <source>
        <dbReference type="SAM" id="MobiDB-lite"/>
    </source>
</evidence>
<keyword evidence="2" id="KW-0539">Nucleus</keyword>
<dbReference type="InterPro" id="IPR051630">
    <property type="entry name" value="Corepressor-Demethylase"/>
</dbReference>
<protein>
    <submittedName>
        <fullName evidence="8">JmjC domain-containing protein</fullName>
    </submittedName>
</protein>
<dbReference type="STRING" id="1561998.A0A1I7TRL8"/>
<evidence type="ECO:0000256" key="4">
    <source>
        <dbReference type="SAM" id="Coils"/>
    </source>
</evidence>
<feature type="compositionally biased region" description="Basic and acidic residues" evidence="5">
    <location>
        <begin position="300"/>
        <end position="318"/>
    </location>
</feature>
<dbReference type="Gene3D" id="2.60.120.650">
    <property type="entry name" value="Cupin"/>
    <property type="match status" value="1"/>
</dbReference>
<dbReference type="Proteomes" id="UP000095282">
    <property type="component" value="Unplaced"/>
</dbReference>
<feature type="compositionally biased region" description="Polar residues" evidence="5">
    <location>
        <begin position="185"/>
        <end position="195"/>
    </location>
</feature>
<evidence type="ECO:0000256" key="2">
    <source>
        <dbReference type="ARBA" id="ARBA00023242"/>
    </source>
</evidence>
<dbReference type="GO" id="GO:0010468">
    <property type="term" value="P:regulation of gene expression"/>
    <property type="evidence" value="ECO:0007669"/>
    <property type="project" value="TreeGrafter"/>
</dbReference>
<feature type="coiled-coil region" evidence="4">
    <location>
        <begin position="1"/>
        <end position="105"/>
    </location>
</feature>
<dbReference type="AlphaFoldDB" id="A0A1I7TRL8"/>
<evidence type="ECO:0000313" key="8">
    <source>
        <dbReference type="WBParaSite" id="Csp11.Scaffold629.g11079.t3"/>
    </source>
</evidence>
<comment type="subcellular location">
    <subcellularLocation>
        <location evidence="1">Nucleus</location>
    </subcellularLocation>
</comment>
<keyword evidence="4" id="KW-0175">Coiled coil</keyword>
<feature type="compositionally biased region" description="Acidic residues" evidence="5">
    <location>
        <begin position="237"/>
        <end position="253"/>
    </location>
</feature>
<dbReference type="GO" id="GO:0000978">
    <property type="term" value="F:RNA polymerase II cis-regulatory region sequence-specific DNA binding"/>
    <property type="evidence" value="ECO:0007669"/>
    <property type="project" value="TreeGrafter"/>
</dbReference>
<dbReference type="Pfam" id="PF02373">
    <property type="entry name" value="JmjC"/>
    <property type="match status" value="1"/>
</dbReference>
<dbReference type="GO" id="GO:0031490">
    <property type="term" value="F:chromatin DNA binding"/>
    <property type="evidence" value="ECO:0007669"/>
    <property type="project" value="TreeGrafter"/>
</dbReference>
<feature type="compositionally biased region" description="Basic and acidic residues" evidence="5">
    <location>
        <begin position="161"/>
        <end position="179"/>
    </location>
</feature>
<evidence type="ECO:0000256" key="3">
    <source>
        <dbReference type="ARBA" id="ARBA00034483"/>
    </source>
</evidence>
<feature type="compositionally biased region" description="Acidic residues" evidence="5">
    <location>
        <begin position="323"/>
        <end position="356"/>
    </location>
</feature>
<sequence>MSSFEEEKKELLEEIAADKLKLLTPKDSKKTMKEKKRLEEKIQAMSTTWTTAQIEEIAELKKERRRIKKKLDEEEKDAQTIARLEKQLELDEERTVRKLEELRIKEEKLRKVERKYNRWMNGENVSESESDSESESESDSELESEDDSDDSAPPPASNPRDSLKRKEVHDEDPKDEDPKKKPKINDTTTISSPPTRGNGPAHEENEDTTTARKEGGEEEETGIDNKKGGEQTRTEEKEEAEVIPTEVDDEKLPEEEGHGGEQSVPNNEDKNEKPEEEKIEKRNPFKLERKMKRRERRRRGNSERGRRKNPEEEGKGEEQSVPNEEEDPEKEDLGEIVDEEDNVTDVMAIDEEDDFVEQNSFEMDYGGIEDEEDHQDEIMEEEEPAEEKEEERVEPMDEGAGDPGRDEAPGEAGPSAPRKKNRRKRFRFTERRTKTVTKKEIFSKCLTYAAKAIVHAVVLKDEDEVARLHPQGAQALRDIAATIEEDKSLSCTLSLENPAPGQFPPEVKEFLLRHTATKSITIEKKLPPRLTFCSKVCFNYAEVTGEKVVQRIADSKRVFGEPDFPYIKSLFKEIGEGRIEANTRHFTGLRDQPEGFLERWEAHSLPVAIYDVVERSERTENQIKAILDSASLCIFRNFAAAYGIDYEAFTAEALTDLLPNLEVDIRRQLPQSTRTTHSYSGPQMKPWVMATHHHMLELKKFMDHRHEIQKMGVEARAKIFEDANHIEGHLKELEGKLSESVLPGPFIGREDQDPADYTKPGTYLPTFATNLNIVKEEEKERFRRARAEIDKLPECLKPNGAEDLMRFGDEIIPGLNQAQAYLKMPTVRTTAHWEIQGAGSINLNVGPGTCLWISCPMEFFDKMDRLIRNKKASWTQSAVWPIVADLKKAGISVQVYEQKAGDMVYVGFGTPHWVQSVGFADNISWNIVVSTVNQLATAALIHDYHVAEPKSKIASEPIMPLETIIWNMVIRRKEMDMEMKRVVKSMLMRSLANATKEQVYSVDIKVLVKEITEVEGVPAVARCGDDECTRVLFNFIPYLEDGRIICFQCLSELKNAEIKHVVRRYKIEELVELFNSVGIE</sequence>
<feature type="compositionally biased region" description="Acidic residues" evidence="5">
    <location>
        <begin position="367"/>
        <end position="389"/>
    </location>
</feature>
<feature type="compositionally biased region" description="Basic residues" evidence="5">
    <location>
        <begin position="417"/>
        <end position="426"/>
    </location>
</feature>
<feature type="region of interest" description="Disordered" evidence="5">
    <location>
        <begin position="110"/>
        <end position="427"/>
    </location>
</feature>
<comment type="similarity">
    <text evidence="3">Belongs to the UTX family.</text>
</comment>
<evidence type="ECO:0000256" key="1">
    <source>
        <dbReference type="ARBA" id="ARBA00004123"/>
    </source>
</evidence>
<keyword evidence="7" id="KW-1185">Reference proteome</keyword>
<dbReference type="GO" id="GO:0071558">
    <property type="term" value="F:histone H3K27me2/H3K27me3 demethylase activity"/>
    <property type="evidence" value="ECO:0007669"/>
    <property type="project" value="TreeGrafter"/>
</dbReference>
<feature type="compositionally biased region" description="Acidic residues" evidence="5">
    <location>
        <begin position="126"/>
        <end position="150"/>
    </location>
</feature>
<evidence type="ECO:0000259" key="6">
    <source>
        <dbReference type="PROSITE" id="PS51184"/>
    </source>
</evidence>
<reference evidence="8" key="1">
    <citation type="submission" date="2016-11" db="UniProtKB">
        <authorList>
            <consortium name="WormBaseParasite"/>
        </authorList>
    </citation>
    <scope>IDENTIFICATION</scope>
</reference>
<dbReference type="GO" id="GO:0044666">
    <property type="term" value="C:MLL3/4 complex"/>
    <property type="evidence" value="ECO:0007669"/>
    <property type="project" value="TreeGrafter"/>
</dbReference>
<dbReference type="PROSITE" id="PS51184">
    <property type="entry name" value="JMJC"/>
    <property type="match status" value="1"/>
</dbReference>
<feature type="compositionally biased region" description="Basic residues" evidence="5">
    <location>
        <begin position="289"/>
        <end position="299"/>
    </location>
</feature>
<organism evidence="7 8">
    <name type="scientific">Caenorhabditis tropicalis</name>
    <dbReference type="NCBI Taxonomy" id="1561998"/>
    <lineage>
        <taxon>Eukaryota</taxon>
        <taxon>Metazoa</taxon>
        <taxon>Ecdysozoa</taxon>
        <taxon>Nematoda</taxon>
        <taxon>Chromadorea</taxon>
        <taxon>Rhabditida</taxon>
        <taxon>Rhabditina</taxon>
        <taxon>Rhabditomorpha</taxon>
        <taxon>Rhabditoidea</taxon>
        <taxon>Rhabditidae</taxon>
        <taxon>Peloderinae</taxon>
        <taxon>Caenorhabditis</taxon>
    </lineage>
</organism>
<dbReference type="Gene3D" id="1.20.58.1370">
    <property type="match status" value="1"/>
</dbReference>
<dbReference type="SUPFAM" id="SSF51197">
    <property type="entry name" value="Clavaminate synthase-like"/>
    <property type="match status" value="1"/>
</dbReference>
<dbReference type="Gene3D" id="2.10.110.20">
    <property type="match status" value="1"/>
</dbReference>
<dbReference type="PANTHER" id="PTHR14017:SF14">
    <property type="entry name" value="JMJC DOMAIN-CONTAINING PROTEIN"/>
    <property type="match status" value="1"/>
</dbReference>
<feature type="compositionally biased region" description="Basic and acidic residues" evidence="5">
    <location>
        <begin position="223"/>
        <end position="236"/>
    </location>
</feature>